<comment type="caution">
    <text evidence="8">The sequence shown here is derived from an EMBL/GenBank/DDBJ whole genome shotgun (WGS) entry which is preliminary data.</text>
</comment>
<dbReference type="PANTHER" id="PTHR36838">
    <property type="entry name" value="AUXIN EFFLUX CARRIER FAMILY PROTEIN"/>
    <property type="match status" value="1"/>
</dbReference>
<accession>A0A098TIU1</accession>
<evidence type="ECO:0000313" key="9">
    <source>
        <dbReference type="Proteomes" id="UP000030170"/>
    </source>
</evidence>
<evidence type="ECO:0000313" key="8">
    <source>
        <dbReference type="EMBL" id="KGF71956.1"/>
    </source>
</evidence>
<keyword evidence="3" id="KW-1003">Cell membrane</keyword>
<evidence type="ECO:0008006" key="10">
    <source>
        <dbReference type="Google" id="ProtNLM"/>
    </source>
</evidence>
<keyword evidence="9" id="KW-1185">Reference proteome</keyword>
<evidence type="ECO:0000256" key="6">
    <source>
        <dbReference type="ARBA" id="ARBA00023136"/>
    </source>
</evidence>
<keyword evidence="4 7" id="KW-0812">Transmembrane</keyword>
<dbReference type="PANTHER" id="PTHR36838:SF3">
    <property type="entry name" value="TRANSPORTER AUXIN EFFLUX CARRIER EC FAMILY"/>
    <property type="match status" value="1"/>
</dbReference>
<dbReference type="STRING" id="1497020.DO97_13650"/>
<feature type="transmembrane region" description="Helical" evidence="7">
    <location>
        <begin position="135"/>
        <end position="151"/>
    </location>
</feature>
<gene>
    <name evidence="8" type="ORF">DO97_13650</name>
</gene>
<feature type="transmembrane region" description="Helical" evidence="7">
    <location>
        <begin position="98"/>
        <end position="115"/>
    </location>
</feature>
<sequence length="399" mass="43554">MTHAVVPKAIALILLIGVGYLLQKKFQDPTAIGAIRNFILNAALPATIFLSTIEIDTTLDLVLLPSFALAVNLFLFVIGSLVSALLIKQSESDRSRALILLFPSLAPGLTVYPFIAQFSGQQGLAWAALADMGNKFFVLVGLYAFAIFWYQQSQAQTQQTKIDAQWLSIVRFLISEPVNIAIVLAVILAIFNINSQRLPLALSDAIQKLAVCATPMILFYVGISLNLKSFQFGKLLMILLARSGAGFMLSAVAIALLNPTTPDIRTLFVALPQASCSLWPLLHATNINQLPLDLSADGDREPPVNFFNIEFATALLAMSFPFSIFILLIVFSSGNYFTTPDHLSQMGMILLLAFGSLLLMTSLLRSHNLLQISPWVKKISGGDQRPLGHCPIAFQHPLI</sequence>
<keyword evidence="5 7" id="KW-1133">Transmembrane helix</keyword>
<feature type="transmembrane region" description="Helical" evidence="7">
    <location>
        <begin position="311"/>
        <end position="331"/>
    </location>
</feature>
<dbReference type="EMBL" id="JJML01000042">
    <property type="protein sequence ID" value="KGF71956.1"/>
    <property type="molecule type" value="Genomic_DNA"/>
</dbReference>
<dbReference type="RefSeq" id="WP_036535168.1">
    <property type="nucleotide sequence ID" value="NZ_JJML01000042.1"/>
</dbReference>
<dbReference type="GO" id="GO:0016020">
    <property type="term" value="C:membrane"/>
    <property type="evidence" value="ECO:0007669"/>
    <property type="project" value="UniProtKB-SubCell"/>
</dbReference>
<comment type="subcellular location">
    <subcellularLocation>
        <location evidence="1">Membrane</location>
        <topology evidence="1">Multi-pass membrane protein</topology>
    </subcellularLocation>
</comment>
<evidence type="ECO:0000256" key="1">
    <source>
        <dbReference type="ARBA" id="ARBA00004141"/>
    </source>
</evidence>
<evidence type="ECO:0000256" key="2">
    <source>
        <dbReference type="ARBA" id="ARBA00022448"/>
    </source>
</evidence>
<evidence type="ECO:0000256" key="7">
    <source>
        <dbReference type="SAM" id="Phobius"/>
    </source>
</evidence>
<feature type="transmembrane region" description="Helical" evidence="7">
    <location>
        <begin position="34"/>
        <end position="55"/>
    </location>
</feature>
<feature type="transmembrane region" description="Helical" evidence="7">
    <location>
        <begin position="343"/>
        <end position="364"/>
    </location>
</feature>
<dbReference type="InterPro" id="IPR004776">
    <property type="entry name" value="Mem_transp_PIN-like"/>
</dbReference>
<feature type="transmembrane region" description="Helical" evidence="7">
    <location>
        <begin position="235"/>
        <end position="257"/>
    </location>
</feature>
<evidence type="ECO:0000256" key="4">
    <source>
        <dbReference type="ARBA" id="ARBA00022692"/>
    </source>
</evidence>
<evidence type="ECO:0000256" key="5">
    <source>
        <dbReference type="ARBA" id="ARBA00022989"/>
    </source>
</evidence>
<dbReference type="Proteomes" id="UP000030170">
    <property type="component" value="Unassembled WGS sequence"/>
</dbReference>
<dbReference type="Pfam" id="PF03547">
    <property type="entry name" value="Mem_trans"/>
    <property type="match status" value="1"/>
</dbReference>
<evidence type="ECO:0000256" key="3">
    <source>
        <dbReference type="ARBA" id="ARBA00022475"/>
    </source>
</evidence>
<dbReference type="OrthoDB" id="582257at2"/>
<feature type="transmembrane region" description="Helical" evidence="7">
    <location>
        <begin position="61"/>
        <end position="86"/>
    </location>
</feature>
<feature type="transmembrane region" description="Helical" evidence="7">
    <location>
        <begin position="6"/>
        <end position="22"/>
    </location>
</feature>
<keyword evidence="6 7" id="KW-0472">Membrane</keyword>
<reference evidence="8 9" key="1">
    <citation type="journal article" date="2014" name="Mol. Ecol.">
        <title>Evolution of Synechococcus.</title>
        <authorList>
            <person name="Dvorak P."/>
            <person name="Casamatta D."/>
            <person name="Hasler P."/>
            <person name="Poulickova A."/>
            <person name="Ondrej V."/>
            <person name="Sanges R."/>
        </authorList>
    </citation>
    <scope>NUCLEOTIDE SEQUENCE [LARGE SCALE GENOMIC DNA]</scope>
    <source>
        <strain evidence="8 9">CAUP A 1101</strain>
    </source>
</reference>
<organism evidence="8 9">
    <name type="scientific">Neosynechococcus sphagnicola sy1</name>
    <dbReference type="NCBI Taxonomy" id="1497020"/>
    <lineage>
        <taxon>Bacteria</taxon>
        <taxon>Bacillati</taxon>
        <taxon>Cyanobacteriota</taxon>
        <taxon>Cyanophyceae</taxon>
        <taxon>Neosynechococcales</taxon>
        <taxon>Neosynechococcaceae</taxon>
        <taxon>Neosynechococcus</taxon>
    </lineage>
</organism>
<dbReference type="GO" id="GO:0055085">
    <property type="term" value="P:transmembrane transport"/>
    <property type="evidence" value="ECO:0007669"/>
    <property type="project" value="InterPro"/>
</dbReference>
<proteinExistence type="predicted"/>
<protein>
    <recommendedName>
        <fullName evidence="10">Permease</fullName>
    </recommendedName>
</protein>
<feature type="transmembrane region" description="Helical" evidence="7">
    <location>
        <begin position="205"/>
        <end position="223"/>
    </location>
</feature>
<keyword evidence="2" id="KW-0813">Transport</keyword>
<dbReference type="AlphaFoldDB" id="A0A098TIU1"/>
<feature type="transmembrane region" description="Helical" evidence="7">
    <location>
        <begin position="172"/>
        <end position="193"/>
    </location>
</feature>
<name>A0A098TIU1_9CYAN</name>